<evidence type="ECO:0000256" key="1">
    <source>
        <dbReference type="ARBA" id="ARBA00010716"/>
    </source>
</evidence>
<dbReference type="EMBL" id="JAVUPU010000008">
    <property type="protein sequence ID" value="MDT9600328.1"/>
    <property type="molecule type" value="Genomic_DNA"/>
</dbReference>
<comment type="similarity">
    <text evidence="1">Belongs to the metallo-dependent hydrolases superfamily. NagA family.</text>
</comment>
<comment type="caution">
    <text evidence="4">The sequence shown here is derived from an EMBL/GenBank/DDBJ whole genome shotgun (WGS) entry which is preliminary data.</text>
</comment>
<protein>
    <submittedName>
        <fullName evidence="4">Amidohydrolase</fullName>
    </submittedName>
</protein>
<dbReference type="RefSeq" id="WP_315727426.1">
    <property type="nucleotide sequence ID" value="NZ_JAVUPU010000008.1"/>
</dbReference>
<accession>A0ABU3QBD7</accession>
<dbReference type="InterPro" id="IPR032466">
    <property type="entry name" value="Metal_Hydrolase"/>
</dbReference>
<evidence type="ECO:0000313" key="5">
    <source>
        <dbReference type="Proteomes" id="UP001259572"/>
    </source>
</evidence>
<organism evidence="4 5">
    <name type="scientific">Sphingosinicella rhizophila</name>
    <dbReference type="NCBI Taxonomy" id="3050082"/>
    <lineage>
        <taxon>Bacteria</taxon>
        <taxon>Pseudomonadati</taxon>
        <taxon>Pseudomonadota</taxon>
        <taxon>Alphaproteobacteria</taxon>
        <taxon>Sphingomonadales</taxon>
        <taxon>Sphingosinicellaceae</taxon>
        <taxon>Sphingosinicella</taxon>
    </lineage>
</organism>
<reference evidence="4 5" key="1">
    <citation type="submission" date="2023-05" db="EMBL/GenBank/DDBJ databases">
        <authorList>
            <person name="Guo Y."/>
        </authorList>
    </citation>
    <scope>NUCLEOTIDE SEQUENCE [LARGE SCALE GENOMIC DNA]</scope>
    <source>
        <strain evidence="4 5">GR2756</strain>
    </source>
</reference>
<evidence type="ECO:0000259" key="3">
    <source>
        <dbReference type="Pfam" id="PF07969"/>
    </source>
</evidence>
<feature type="domain" description="Amidohydrolase 3" evidence="3">
    <location>
        <begin position="365"/>
        <end position="426"/>
    </location>
</feature>
<name>A0ABU3QBD7_9SPHN</name>
<sequence length="451" mass="48210">MGLVFALSSATPVPSAAQPVTNPFPSTYRPTVSAPLAITGAHILTGTGAEFVRGTILVRDGRVEQVGEAIAVPEGYVRIDGSGKWVTPGIIDAHSHLGVGPAPSTPSHQDTNEAVSPNTAEVWAEHSVWPQDPQFRLARAGGVTTLLVLPGSSNLINGRSVTLKNVPATTTQEMKFPEAPYGLKLACGENPKRTYGSRGRSPATRMGVAAGFRRAWIDAAAYARQWDKWKQDGADPAAAPKRDLALDSLAGVLNGEILVQQHCYRADEMATMIDIAQEFGFRIRAFHHASEAYKIAPLLAAEDICVATWASSWGSKMEALDAIEENAPIIQRAGGCAIIHSDDGLLGQRLNQEAGIAMTAGRIAGIDTSRAEAIKWITANPAKAMGIADRTGTLEPGRMGDVVLWSADPFSVYALAEKVWIDGALVWDRADPRYQQPSDFLLGQPGQDFTR</sequence>
<dbReference type="PANTHER" id="PTHR11113:SF14">
    <property type="entry name" value="N-ACETYLGLUCOSAMINE-6-PHOSPHATE DEACETYLASE"/>
    <property type="match status" value="1"/>
</dbReference>
<dbReference type="InterPro" id="IPR011059">
    <property type="entry name" value="Metal-dep_hydrolase_composite"/>
</dbReference>
<dbReference type="Proteomes" id="UP001259572">
    <property type="component" value="Unassembled WGS sequence"/>
</dbReference>
<dbReference type="Gene3D" id="3.20.20.140">
    <property type="entry name" value="Metal-dependent hydrolases"/>
    <property type="match status" value="1"/>
</dbReference>
<proteinExistence type="inferred from homology"/>
<keyword evidence="2" id="KW-0378">Hydrolase</keyword>
<evidence type="ECO:0000313" key="4">
    <source>
        <dbReference type="EMBL" id="MDT9600328.1"/>
    </source>
</evidence>
<keyword evidence="5" id="KW-1185">Reference proteome</keyword>
<evidence type="ECO:0000256" key="2">
    <source>
        <dbReference type="ARBA" id="ARBA00022801"/>
    </source>
</evidence>
<dbReference type="InterPro" id="IPR013108">
    <property type="entry name" value="Amidohydro_3"/>
</dbReference>
<dbReference type="PANTHER" id="PTHR11113">
    <property type="entry name" value="N-ACETYLGLUCOSAMINE-6-PHOSPHATE DEACETYLASE"/>
    <property type="match status" value="1"/>
</dbReference>
<gene>
    <name evidence="4" type="ORF">RQX22_15315</name>
</gene>
<dbReference type="Pfam" id="PF07969">
    <property type="entry name" value="Amidohydro_3"/>
    <property type="match status" value="1"/>
</dbReference>
<dbReference type="SUPFAM" id="SSF51338">
    <property type="entry name" value="Composite domain of metallo-dependent hydrolases"/>
    <property type="match status" value="1"/>
</dbReference>
<dbReference type="SUPFAM" id="SSF51556">
    <property type="entry name" value="Metallo-dependent hydrolases"/>
    <property type="match status" value="1"/>
</dbReference>
<dbReference type="CDD" id="cd01309">
    <property type="entry name" value="Met_dep_hydrolase_C"/>
    <property type="match status" value="1"/>
</dbReference>